<name>A0A7D6IS01_9MYCO</name>
<reference evidence="4" key="3">
    <citation type="submission" date="2023-07" db="EMBL/GenBank/DDBJ databases">
        <title>Description of Mycobacterium gordonae subsp. intergordonae subsp.nov. and Mycobacterium gordonae subsp. gordonae subsp. nov.</title>
        <authorList>
            <person name="Huang H."/>
        </authorList>
    </citation>
    <scope>NUCLEOTIDE SEQUENCE [LARGE SCALE GENOMIC DNA]</scope>
    <source>
        <strain evidence="4">24</strain>
    </source>
</reference>
<feature type="region of interest" description="Disordered" evidence="1">
    <location>
        <begin position="137"/>
        <end position="158"/>
    </location>
</feature>
<dbReference type="KEGG" id="mgor:H0P51_27720"/>
<dbReference type="PANTHER" id="PTHR33371:SF15">
    <property type="entry name" value="LIPOPROTEIN LPRN"/>
    <property type="match status" value="1"/>
</dbReference>
<dbReference type="Pfam" id="PF02470">
    <property type="entry name" value="MlaD"/>
    <property type="match status" value="1"/>
</dbReference>
<protein>
    <submittedName>
        <fullName evidence="3">MCE family protein</fullName>
    </submittedName>
</protein>
<dbReference type="InterPro" id="IPR003399">
    <property type="entry name" value="Mce/MlaD"/>
</dbReference>
<dbReference type="EMBL" id="CP059165">
    <property type="protein sequence ID" value="QLL07379.1"/>
    <property type="molecule type" value="Genomic_DNA"/>
</dbReference>
<dbReference type="GO" id="GO:0005576">
    <property type="term" value="C:extracellular region"/>
    <property type="evidence" value="ECO:0007669"/>
    <property type="project" value="TreeGrafter"/>
</dbReference>
<evidence type="ECO:0000313" key="3">
    <source>
        <dbReference type="EMBL" id="QLL07379.1"/>
    </source>
</evidence>
<feature type="domain" description="Mce/MlaD" evidence="2">
    <location>
        <begin position="61"/>
        <end position="135"/>
    </location>
</feature>
<accession>A0A7D6IS01</accession>
<gene>
    <name evidence="3" type="ORF">H0P51_27720</name>
</gene>
<proteinExistence type="predicted"/>
<evidence type="ECO:0000259" key="2">
    <source>
        <dbReference type="Pfam" id="PF02470"/>
    </source>
</evidence>
<organism evidence="3 4">
    <name type="scientific">Mycobacterium vicinigordonae</name>
    <dbReference type="NCBI Taxonomy" id="1719132"/>
    <lineage>
        <taxon>Bacteria</taxon>
        <taxon>Bacillati</taxon>
        <taxon>Actinomycetota</taxon>
        <taxon>Actinomycetes</taxon>
        <taxon>Mycobacteriales</taxon>
        <taxon>Mycobacteriaceae</taxon>
        <taxon>Mycobacterium</taxon>
    </lineage>
</organism>
<reference evidence="3 4" key="2">
    <citation type="submission" date="2020-07" db="EMBL/GenBank/DDBJ databases">
        <authorList>
            <person name="Yu X."/>
        </authorList>
    </citation>
    <scope>NUCLEOTIDE SEQUENCE [LARGE SCALE GENOMIC DNA]</scope>
    <source>
        <strain evidence="4">24</strain>
    </source>
</reference>
<keyword evidence="4" id="KW-1185">Reference proteome</keyword>
<evidence type="ECO:0000256" key="1">
    <source>
        <dbReference type="SAM" id="MobiDB-lite"/>
    </source>
</evidence>
<evidence type="ECO:0000313" key="4">
    <source>
        <dbReference type="Proteomes" id="UP000510682"/>
    </source>
</evidence>
<reference evidence="4" key="1">
    <citation type="submission" date="2020-07" db="EMBL/GenBank/DDBJ databases">
        <title>Description of Mycobacterium gordonae subsp. intergordonae subsp.nov. and Mycobacterium gordonae subsp. gordonae subsp. nov.</title>
        <authorList>
            <person name="Yu X."/>
        </authorList>
    </citation>
    <scope>NUCLEOTIDE SEQUENCE [LARGE SCALE GENOMIC DNA]</scope>
    <source>
        <strain evidence="4">24</strain>
    </source>
</reference>
<sequence length="354" mass="38181">MNRRTNSAIAASPRVRRPKGASFTYRICRGAAVTASALAISSCASINVNALPQPGNSFRGGYDIVIAFDHVLNLPDRAKVVMDGTTIGVVTHIAVTTHEVDVTSQIDSSITVPSNIHASLQQATVLGDIYVSLDRPQDDQTPGPALRRGGKIPLTQTTPPPILEDTIAHMANFLSSGSIQRIQNTIIGINRVTPAGEGTVRKIASQVANDLGDLSENMNLVDQWLAGLSATTDVMANHIPTYQRLFSKDGMRAFDHIFSVWGYVGTLLPSMGSVYSNGYWLVPLFSSLGNALGAFQHSKWAFEEEWPAWRQLFTGSFLPADKYPAINITSIIGPDGRELSGRVQDVLRILGATP</sequence>
<dbReference type="AlphaFoldDB" id="A0A7D6IS01"/>
<dbReference type="InterPro" id="IPR052336">
    <property type="entry name" value="MlaD_Phospholipid_Transporter"/>
</dbReference>
<dbReference type="PANTHER" id="PTHR33371">
    <property type="entry name" value="INTERMEMBRANE PHOSPHOLIPID TRANSPORT SYSTEM BINDING PROTEIN MLAD-RELATED"/>
    <property type="match status" value="1"/>
</dbReference>
<dbReference type="Proteomes" id="UP000510682">
    <property type="component" value="Chromosome"/>
</dbReference>